<feature type="compositionally biased region" description="Low complexity" evidence="1">
    <location>
        <begin position="127"/>
        <end position="138"/>
    </location>
</feature>
<name>A0A1B1E6H5_9APIC</name>
<evidence type="ECO:0000256" key="1">
    <source>
        <dbReference type="SAM" id="MobiDB-lite"/>
    </source>
</evidence>
<feature type="region of interest" description="Disordered" evidence="1">
    <location>
        <begin position="26"/>
        <end position="56"/>
    </location>
</feature>
<feature type="region of interest" description="Disordered" evidence="1">
    <location>
        <begin position="1233"/>
        <end position="1304"/>
    </location>
</feature>
<feature type="compositionally biased region" description="Acidic residues" evidence="1">
    <location>
        <begin position="32"/>
        <end position="45"/>
    </location>
</feature>
<dbReference type="EMBL" id="CP016251">
    <property type="protein sequence ID" value="ANQ10632.1"/>
    <property type="molecule type" value="Genomic_DNA"/>
</dbReference>
<accession>A0A1B1E6H5</accession>
<reference evidence="3" key="1">
    <citation type="submission" date="2016-06" db="EMBL/GenBank/DDBJ databases">
        <title>First high quality genome sequence of Plasmodium coatneyi using continuous long reads from single molecule, real-time sequencing.</title>
        <authorList>
            <person name="Chien J.-T."/>
            <person name="Pakala S.B."/>
            <person name="Geraldo J.A."/>
            <person name="Lapp S.A."/>
            <person name="Barnwell J.W."/>
            <person name="Kissinger J.C."/>
            <person name="Galinski M.R."/>
            <person name="Humphrey J.C."/>
        </authorList>
    </citation>
    <scope>NUCLEOTIDE SEQUENCE [LARGE SCALE GENOMIC DNA]</scope>
    <source>
        <strain evidence="3">Hackeri</strain>
    </source>
</reference>
<organism evidence="2 3">
    <name type="scientific">Plasmodium coatneyi</name>
    <dbReference type="NCBI Taxonomy" id="208452"/>
    <lineage>
        <taxon>Eukaryota</taxon>
        <taxon>Sar</taxon>
        <taxon>Alveolata</taxon>
        <taxon>Apicomplexa</taxon>
        <taxon>Aconoidasida</taxon>
        <taxon>Haemosporida</taxon>
        <taxon>Plasmodiidae</taxon>
        <taxon>Plasmodium</taxon>
    </lineage>
</organism>
<feature type="region of interest" description="Disordered" evidence="1">
    <location>
        <begin position="127"/>
        <end position="160"/>
    </location>
</feature>
<sequence>MVNAASNLRSLCFGAFKSFNKKYEEDNNVREAEEEDEGGGEEADGDGGGCKEGIGHRGEGVSEEYCAEEEEMGNTHNHAIDIGSSVEKNTKTDYTFDGNNCADGNEEDVTHNEHPYPEGEEKFTLNVSTGGVSSSSTTATPPCEVKTDEPSYCTSGSNQRERSSTLDATVFGEINKGANIFMGNRNKECPVNSNLNADVNLNTDADIGLHPFKNASVYNGAKVCDDPNMWSSFNGGNNIGAVNTASTLSTDVCNNASYLYSGEVHVRNDVVQDRKVDKGTATVTMVTDVEEFRKENYSTEEDRYDKSESKIYNRHTGEKVMRKKISAHTGVNDAALTASSANVERILMDYYRGKINSKNYEEKLSNSCRFFIYTSNPYNYDVKMIKENCLTIYQLLYREKKKWCSIYICTNDGPMSNFNYHLYKILCGKEDIYMYFFLLKKFIFSCYIYFNLVSIKIFSTFSNKGENIMLYDFTHIIKGKNASLGESSGEFGGSSDCGGAERKQQWDQLSQKSIRQSPGQSPRHASSQSTPHLPTVVEAVRGRSLSPSGGTNQHHANPFGATTWENQAEECNRETETPPQRNRSSNIYNLNSENNQIEEEAQFLNFLYDPCKHLYVNKVNSSDNYFHLFNKEESSDIKKKLQLFISTHSPTMINITKRWNSFYLNKNRISSFVEKYKDVNYSSGDNLKKNGKERFISEFVETFCVMIDEVNPPRRSRTNMVVRQHSEGMHLRRGGTSRKALSWMAKHGRGRPSITKKEYEAGNTRWPHKLRRAYTTADEVTDMGDKNCNRDRSGSYGDRFGRSFGHFDEKARSVSMGGGTHHYTTGGKFEWRGETAEEGKNTSNAEDQPEGNPPSEHTNMKAPQTTDGESKKTPPSVVEPNRVPNYSSSSQWYKEGMGTSGCTAEVIAKFLGSVNIRRSRMLLRKGGGSSGSDSDDSVGARESDSNQDSCDSDEQNTESESAYYGGKKYSNNGEGVTTNGEDGGKRGKKHPRNHIFLNNLNILIKDLNELYDYLENCRYGGGTRADGVGVNNSFFINDPKGSYHSAFGKGDNGGGEPEATDEVHDANRVQHGEAMNTEYLNRLKSGRNLSNLYSIGASCVDGGTYSDAGNSETSNAYGRGEEDFYNVDISSVDLKNFCSVCSGIQYDNFENPLNEGKNGKYKRLEVFMKESDFFCNCNNINIFQNENGNPNEDLKFGFNGEMTSEEYYMLRKNDIEKMNRTIDEIIYMNHQQGLGGSAGEGTDGGLPYENDDYEEEDDDEDDEADEDDDSDDEDDEGRTKVALKTRRKSTNVGEGVGITTGPGRRRGRVAKMELKSKYMGRGKNKMWANNTAAKDLSNKAATNREIRNMRKNKFGKYHQQTEKKNKTVKSLASPQNYEIKSARVKKLEKFTSVDQENLREVFGPTGVSGVYFEKSRSSWTAQYKVSGGKRRAKRFLVTKNMTYEEIENVKQQCIAYRKQMEKEYIKEFLNEDKKKTPSSVTSPSSEIGHVSVKKNKRRRKMKSFYDS</sequence>
<feature type="compositionally biased region" description="Basic residues" evidence="1">
    <location>
        <begin position="1491"/>
        <end position="1507"/>
    </location>
</feature>
<feature type="compositionally biased region" description="Acidic residues" evidence="1">
    <location>
        <begin position="1249"/>
        <end position="1276"/>
    </location>
</feature>
<dbReference type="VEuPathDB" id="PlasmoDB:PCOAH_00050540"/>
<feature type="compositionally biased region" description="Polar residues" evidence="1">
    <location>
        <begin position="577"/>
        <end position="587"/>
    </location>
</feature>
<gene>
    <name evidence="2" type="ORF">PCOAH_00050540</name>
</gene>
<feature type="region of interest" description="Disordered" evidence="1">
    <location>
        <begin position="923"/>
        <end position="991"/>
    </location>
</feature>
<evidence type="ECO:0000313" key="2">
    <source>
        <dbReference type="EMBL" id="ANQ10632.1"/>
    </source>
</evidence>
<dbReference type="Proteomes" id="UP000092716">
    <property type="component" value="Chromosome 13"/>
</dbReference>
<feature type="region of interest" description="Disordered" evidence="1">
    <location>
        <begin position="568"/>
        <end position="587"/>
    </location>
</feature>
<dbReference type="KEGG" id="pcot:PCOAH_00050540"/>
<feature type="region of interest" description="Disordered" evidence="1">
    <location>
        <begin position="1472"/>
        <end position="1507"/>
    </location>
</feature>
<feature type="compositionally biased region" description="Basic and acidic residues" evidence="1">
    <location>
        <begin position="829"/>
        <end position="840"/>
    </location>
</feature>
<feature type="region of interest" description="Disordered" evidence="1">
    <location>
        <begin position="1351"/>
        <end position="1374"/>
    </location>
</feature>
<dbReference type="OrthoDB" id="392898at2759"/>
<proteinExistence type="predicted"/>
<feature type="region of interest" description="Disordered" evidence="1">
    <location>
        <begin position="812"/>
        <end position="890"/>
    </location>
</feature>
<evidence type="ECO:0000313" key="3">
    <source>
        <dbReference type="Proteomes" id="UP000092716"/>
    </source>
</evidence>
<feature type="compositionally biased region" description="Polar residues" evidence="1">
    <location>
        <begin position="969"/>
        <end position="980"/>
    </location>
</feature>
<feature type="compositionally biased region" description="Polar residues" evidence="1">
    <location>
        <begin position="508"/>
        <end position="532"/>
    </location>
</feature>
<feature type="region of interest" description="Disordered" evidence="1">
    <location>
        <begin position="508"/>
        <end position="533"/>
    </location>
</feature>
<protein>
    <submittedName>
        <fullName evidence="2">Transcription factor with AP2 domain(S)</fullName>
    </submittedName>
</protein>
<dbReference type="RefSeq" id="XP_019917327.1">
    <property type="nucleotide sequence ID" value="XM_020061836.1"/>
</dbReference>
<feature type="compositionally biased region" description="Polar residues" evidence="1">
    <location>
        <begin position="855"/>
        <end position="867"/>
    </location>
</feature>
<feature type="compositionally biased region" description="Gly residues" evidence="1">
    <location>
        <begin position="1233"/>
        <end position="1244"/>
    </location>
</feature>
<dbReference type="GeneID" id="30911788"/>
<keyword evidence="3" id="KW-1185">Reference proteome</keyword>
<dbReference type="Gene3D" id="1.20.5.2050">
    <property type="match status" value="1"/>
</dbReference>